<dbReference type="SMART" id="SM00240">
    <property type="entry name" value="FHA"/>
    <property type="match status" value="1"/>
</dbReference>
<comment type="caution">
    <text evidence="3">The sequence shown here is derived from an EMBL/GenBank/DDBJ whole genome shotgun (WGS) entry which is preliminary data.</text>
</comment>
<reference evidence="4" key="1">
    <citation type="submission" date="2018-04" db="EMBL/GenBank/DDBJ databases">
        <authorList>
            <person name="Cornet L."/>
        </authorList>
    </citation>
    <scope>NUCLEOTIDE SEQUENCE [LARGE SCALE GENOMIC DNA]</scope>
</reference>
<dbReference type="SUPFAM" id="SSF49879">
    <property type="entry name" value="SMAD/FHA domain"/>
    <property type="match status" value="1"/>
</dbReference>
<feature type="domain" description="FHA" evidence="2">
    <location>
        <begin position="38"/>
        <end position="89"/>
    </location>
</feature>
<protein>
    <recommendedName>
        <fullName evidence="2">FHA domain-containing protein</fullName>
    </recommendedName>
</protein>
<gene>
    <name evidence="3" type="ORF">DCF17_21080</name>
</gene>
<evidence type="ECO:0000313" key="4">
    <source>
        <dbReference type="Proteomes" id="UP000249081"/>
    </source>
</evidence>
<dbReference type="Pfam" id="PF00498">
    <property type="entry name" value="FHA"/>
    <property type="match status" value="1"/>
</dbReference>
<dbReference type="CDD" id="cd00060">
    <property type="entry name" value="FHA"/>
    <property type="match status" value="1"/>
</dbReference>
<dbReference type="EMBL" id="QBMN01000225">
    <property type="protein sequence ID" value="PZO34002.1"/>
    <property type="molecule type" value="Genomic_DNA"/>
</dbReference>
<feature type="non-terminal residue" evidence="3">
    <location>
        <position position="147"/>
    </location>
</feature>
<proteinExistence type="predicted"/>
<dbReference type="AlphaFoldDB" id="A0A2W4VN64"/>
<organism evidence="3 4">
    <name type="scientific">Shackletoniella antarctica</name>
    <dbReference type="NCBI Taxonomy" id="268115"/>
    <lineage>
        <taxon>Bacteria</taxon>
        <taxon>Bacillati</taxon>
        <taxon>Cyanobacteriota</taxon>
        <taxon>Cyanophyceae</taxon>
        <taxon>Oculatellales</taxon>
        <taxon>Oculatellaceae</taxon>
        <taxon>Shackletoniella</taxon>
    </lineage>
</organism>
<dbReference type="InterPro" id="IPR050923">
    <property type="entry name" value="Cell_Proc_Reg/RNA_Proc"/>
</dbReference>
<dbReference type="PROSITE" id="PS50006">
    <property type="entry name" value="FHA_DOMAIN"/>
    <property type="match status" value="1"/>
</dbReference>
<sequence>MAEVPKLTLYYPPDFGDPLWSGETFALEAPKESGAAEWVLGRSPACDLTIAVRTVSRRHAAIAYSYAADRWLIGDLGSALGTWVNGQKLDAKPQVLAIGDKFYLGTPEARIHCVEDAQDTISPDDQGPETIASTTPLPSYPPPPVLA</sequence>
<feature type="region of interest" description="Disordered" evidence="1">
    <location>
        <begin position="119"/>
        <end position="147"/>
    </location>
</feature>
<dbReference type="PANTHER" id="PTHR23308">
    <property type="entry name" value="NUCLEAR INHIBITOR OF PROTEIN PHOSPHATASE-1"/>
    <property type="match status" value="1"/>
</dbReference>
<name>A0A2W4VN64_9CYAN</name>
<reference evidence="3 4" key="2">
    <citation type="submission" date="2018-06" db="EMBL/GenBank/DDBJ databases">
        <title>Metagenomic assembly of (sub)arctic Cyanobacteria and their associated microbiome from non-axenic cultures.</title>
        <authorList>
            <person name="Baurain D."/>
        </authorList>
    </citation>
    <scope>NUCLEOTIDE SEQUENCE [LARGE SCALE GENOMIC DNA]</scope>
    <source>
        <strain evidence="3">ULC041bin1</strain>
    </source>
</reference>
<dbReference type="InterPro" id="IPR000253">
    <property type="entry name" value="FHA_dom"/>
</dbReference>
<dbReference type="Gene3D" id="2.60.200.20">
    <property type="match status" value="1"/>
</dbReference>
<feature type="compositionally biased region" description="Pro residues" evidence="1">
    <location>
        <begin position="138"/>
        <end position="147"/>
    </location>
</feature>
<evidence type="ECO:0000256" key="1">
    <source>
        <dbReference type="SAM" id="MobiDB-lite"/>
    </source>
</evidence>
<evidence type="ECO:0000259" key="2">
    <source>
        <dbReference type="PROSITE" id="PS50006"/>
    </source>
</evidence>
<dbReference type="Proteomes" id="UP000249081">
    <property type="component" value="Unassembled WGS sequence"/>
</dbReference>
<dbReference type="InterPro" id="IPR008984">
    <property type="entry name" value="SMAD_FHA_dom_sf"/>
</dbReference>
<evidence type="ECO:0000313" key="3">
    <source>
        <dbReference type="EMBL" id="PZO34002.1"/>
    </source>
</evidence>
<accession>A0A2W4VN64</accession>